<evidence type="ECO:0000313" key="2">
    <source>
        <dbReference type="Proteomes" id="UP000770015"/>
    </source>
</evidence>
<reference evidence="1" key="1">
    <citation type="journal article" date="2021" name="Nat. Commun.">
        <title>Genetic determinants of endophytism in the Arabidopsis root mycobiome.</title>
        <authorList>
            <person name="Mesny F."/>
            <person name="Miyauchi S."/>
            <person name="Thiergart T."/>
            <person name="Pickel B."/>
            <person name="Atanasova L."/>
            <person name="Karlsson M."/>
            <person name="Huettel B."/>
            <person name="Barry K.W."/>
            <person name="Haridas S."/>
            <person name="Chen C."/>
            <person name="Bauer D."/>
            <person name="Andreopoulos W."/>
            <person name="Pangilinan J."/>
            <person name="LaButti K."/>
            <person name="Riley R."/>
            <person name="Lipzen A."/>
            <person name="Clum A."/>
            <person name="Drula E."/>
            <person name="Henrissat B."/>
            <person name="Kohler A."/>
            <person name="Grigoriev I.V."/>
            <person name="Martin F.M."/>
            <person name="Hacquard S."/>
        </authorList>
    </citation>
    <scope>NUCLEOTIDE SEQUENCE</scope>
    <source>
        <strain evidence="1">MPI-SDFR-AT-0117</strain>
    </source>
</reference>
<evidence type="ECO:0000313" key="1">
    <source>
        <dbReference type="EMBL" id="KAH6679999.1"/>
    </source>
</evidence>
<keyword evidence="2" id="KW-1185">Reference proteome</keyword>
<organism evidence="1 2">
    <name type="scientific">Plectosphaerella plurivora</name>
    <dbReference type="NCBI Taxonomy" id="936078"/>
    <lineage>
        <taxon>Eukaryota</taxon>
        <taxon>Fungi</taxon>
        <taxon>Dikarya</taxon>
        <taxon>Ascomycota</taxon>
        <taxon>Pezizomycotina</taxon>
        <taxon>Sordariomycetes</taxon>
        <taxon>Hypocreomycetidae</taxon>
        <taxon>Glomerellales</taxon>
        <taxon>Plectosphaerellaceae</taxon>
        <taxon>Plectosphaerella</taxon>
    </lineage>
</organism>
<accession>A0A9P8V7B8</accession>
<dbReference type="AlphaFoldDB" id="A0A9P8V7B8"/>
<dbReference type="OrthoDB" id="549336at2759"/>
<name>A0A9P8V7B8_9PEZI</name>
<protein>
    <submittedName>
        <fullName evidence="1">Uncharacterized protein</fullName>
    </submittedName>
</protein>
<comment type="caution">
    <text evidence="1">The sequence shown here is derived from an EMBL/GenBank/DDBJ whole genome shotgun (WGS) entry which is preliminary data.</text>
</comment>
<proteinExistence type="predicted"/>
<dbReference type="EMBL" id="JAGSXJ010000020">
    <property type="protein sequence ID" value="KAH6679999.1"/>
    <property type="molecule type" value="Genomic_DNA"/>
</dbReference>
<sequence length="467" mass="52101">MIQMRAPSALPRRFVPLALATVVLMTFAFFSLALREDSWTDSLHMPFTTDDGAPSLALPTWRRKHIAGEKLRIAILETGGTHDEVSAALMHAFGSIPDAELHLYFKAQRFNMEDIMANFTLQAPVVELNTSEHFTAAMYGGPTPHVLVSTTCEIDAAVRPATFHHLLNLPTTHLFCVFHHADRWASGGHVDTVRQWYEQDRLDFIALSNHTAQFVRNSTQSTWAQKDPADKLITRVLPPLFPVYRPADQVEAPVSLSIQGDYSSGRRNYKSIFNGLSDVITKVSETAGATASTAQKTVDLHVIGHGKAPEVPEHVKDRVFFDSGLSYPDFYALISRSFAVVPGFASDDYYDRKASSTIPAALIAGAPVVANKKLLESYSYLPSGATWMAESDDEDDMHVIQRAVAERDAYAKKRDFIRATCDRLIRENEANTLDWINFGLEKRAVREKAHKAIEAIQRKRLRKEGSS</sequence>
<dbReference type="Proteomes" id="UP000770015">
    <property type="component" value="Unassembled WGS sequence"/>
</dbReference>
<gene>
    <name evidence="1" type="ORF">F5X68DRAFT_212454</name>
</gene>